<sequence length="170" mass="19559">MRASSVLNFQATTSNALRRPWKTYKDGTLFYGQIKSGSKRHPITTKQGNKHFYKGTRSTGIGNLDSRGRYHINWEKVRTYVVPKDLNTSSLKALVSPKSPEFIQQVIGYHDQWKSPELALHNAINFVEYGANYSVTDLEQDGYIERIVHPNIIAKENKENMEIEEEIEKN</sequence>
<dbReference type="Pfam" id="PF09809">
    <property type="entry name" value="MRP-L27"/>
    <property type="match status" value="1"/>
</dbReference>
<comment type="similarity">
    <text evidence="2">Belongs to the mitochondrion-specific ribosomal protein mL41 family.</text>
</comment>
<dbReference type="GO" id="GO:0005762">
    <property type="term" value="C:mitochondrial large ribosomal subunit"/>
    <property type="evidence" value="ECO:0007669"/>
    <property type="project" value="InterPro"/>
</dbReference>
<evidence type="ECO:0000256" key="4">
    <source>
        <dbReference type="ARBA" id="ARBA00022980"/>
    </source>
</evidence>
<dbReference type="OrthoDB" id="408933at2759"/>
<gene>
    <name evidence="7" type="ORF">CANVERA_P2099</name>
</gene>
<keyword evidence="3" id="KW-0809">Transit peptide</keyword>
<dbReference type="PANTHER" id="PTHR21338:SF0">
    <property type="entry name" value="LARGE RIBOSOMAL SUBUNIT PROTEIN ML41"/>
    <property type="match status" value="1"/>
</dbReference>
<keyword evidence="5" id="KW-0496">Mitochondrion</keyword>
<dbReference type="PANTHER" id="PTHR21338">
    <property type="entry name" value="MITOCHONDRIAL RIBOSOMAL PROTEIN L41"/>
    <property type="match status" value="1"/>
</dbReference>
<evidence type="ECO:0000256" key="3">
    <source>
        <dbReference type="ARBA" id="ARBA00022946"/>
    </source>
</evidence>
<dbReference type="Proteomes" id="UP001152885">
    <property type="component" value="Unassembled WGS sequence"/>
</dbReference>
<evidence type="ECO:0000256" key="6">
    <source>
        <dbReference type="ARBA" id="ARBA00023274"/>
    </source>
</evidence>
<evidence type="ECO:0000256" key="1">
    <source>
        <dbReference type="ARBA" id="ARBA00004173"/>
    </source>
</evidence>
<evidence type="ECO:0000256" key="2">
    <source>
        <dbReference type="ARBA" id="ARBA00010152"/>
    </source>
</evidence>
<accession>A0A9W4XKY8</accession>
<organism evidence="7 8">
    <name type="scientific">Candida verbasci</name>
    <dbReference type="NCBI Taxonomy" id="1227364"/>
    <lineage>
        <taxon>Eukaryota</taxon>
        <taxon>Fungi</taxon>
        <taxon>Dikarya</taxon>
        <taxon>Ascomycota</taxon>
        <taxon>Saccharomycotina</taxon>
        <taxon>Pichiomycetes</taxon>
        <taxon>Debaryomycetaceae</taxon>
        <taxon>Candida/Lodderomyces clade</taxon>
        <taxon>Candida</taxon>
    </lineage>
</organism>
<comment type="subcellular location">
    <subcellularLocation>
        <location evidence="1">Mitochondrion</location>
    </subcellularLocation>
</comment>
<evidence type="ECO:0008006" key="9">
    <source>
        <dbReference type="Google" id="ProtNLM"/>
    </source>
</evidence>
<keyword evidence="6" id="KW-0687">Ribonucleoprotein</keyword>
<dbReference type="AlphaFoldDB" id="A0A9W4XKY8"/>
<evidence type="ECO:0000313" key="8">
    <source>
        <dbReference type="Proteomes" id="UP001152885"/>
    </source>
</evidence>
<dbReference type="GO" id="GO:0003735">
    <property type="term" value="F:structural constituent of ribosome"/>
    <property type="evidence" value="ECO:0007669"/>
    <property type="project" value="InterPro"/>
</dbReference>
<dbReference type="EMBL" id="CANTUO010000002">
    <property type="protein sequence ID" value="CAI5757585.1"/>
    <property type="molecule type" value="Genomic_DNA"/>
</dbReference>
<protein>
    <recommendedName>
        <fullName evidence="9">54S ribosomal protein L27, mitochondrial</fullName>
    </recommendedName>
</protein>
<reference evidence="7" key="1">
    <citation type="submission" date="2022-12" db="EMBL/GenBank/DDBJ databases">
        <authorList>
            <person name="Brejova B."/>
        </authorList>
    </citation>
    <scope>NUCLEOTIDE SEQUENCE</scope>
</reference>
<dbReference type="InterPro" id="IPR019189">
    <property type="entry name" value="Ribosomal_mL41"/>
</dbReference>
<keyword evidence="4" id="KW-0689">Ribosomal protein</keyword>
<comment type="caution">
    <text evidence="7">The sequence shown here is derived from an EMBL/GenBank/DDBJ whole genome shotgun (WGS) entry which is preliminary data.</text>
</comment>
<keyword evidence="8" id="KW-1185">Reference proteome</keyword>
<dbReference type="GO" id="GO:0006412">
    <property type="term" value="P:translation"/>
    <property type="evidence" value="ECO:0007669"/>
    <property type="project" value="TreeGrafter"/>
</dbReference>
<evidence type="ECO:0000256" key="5">
    <source>
        <dbReference type="ARBA" id="ARBA00023128"/>
    </source>
</evidence>
<proteinExistence type="inferred from homology"/>
<name>A0A9W4XKY8_9ASCO</name>
<evidence type="ECO:0000313" key="7">
    <source>
        <dbReference type="EMBL" id="CAI5757585.1"/>
    </source>
</evidence>